<evidence type="ECO:0000313" key="9">
    <source>
        <dbReference type="EMBL" id="UUP13964.1"/>
    </source>
</evidence>
<dbReference type="EMBL" id="CP102173">
    <property type="protein sequence ID" value="UUP13964.1"/>
    <property type="molecule type" value="Genomic_DNA"/>
</dbReference>
<feature type="domain" description="Nudix hydrolase" evidence="8">
    <location>
        <begin position="24"/>
        <end position="228"/>
    </location>
</feature>
<keyword evidence="6" id="KW-0464">Manganese</keyword>
<name>A0ABY5MAH0_9ACTN</name>
<organism evidence="9 10">
    <name type="scientific">Aeromicrobium wangtongii</name>
    <dbReference type="NCBI Taxonomy" id="2969247"/>
    <lineage>
        <taxon>Bacteria</taxon>
        <taxon>Bacillati</taxon>
        <taxon>Actinomycetota</taxon>
        <taxon>Actinomycetes</taxon>
        <taxon>Propionibacteriales</taxon>
        <taxon>Nocardioidaceae</taxon>
        <taxon>Aeromicrobium</taxon>
    </lineage>
</organism>
<keyword evidence="4 9" id="KW-0378">Hydrolase</keyword>
<proteinExistence type="predicted"/>
<evidence type="ECO:0000256" key="5">
    <source>
        <dbReference type="ARBA" id="ARBA00022842"/>
    </source>
</evidence>
<evidence type="ECO:0000256" key="1">
    <source>
        <dbReference type="ARBA" id="ARBA00001936"/>
    </source>
</evidence>
<dbReference type="InterPro" id="IPR015797">
    <property type="entry name" value="NUDIX_hydrolase-like_dom_sf"/>
</dbReference>
<dbReference type="CDD" id="cd18870">
    <property type="entry name" value="NUDIX_AcylCoAdiphos_Nudt19"/>
    <property type="match status" value="1"/>
</dbReference>
<dbReference type="PANTHER" id="PTHR12318:SF0">
    <property type="entry name" value="ACYL-COENZYME A DIPHOSPHATASE NUDT19"/>
    <property type="match status" value="1"/>
</dbReference>
<dbReference type="Gene3D" id="3.90.79.10">
    <property type="entry name" value="Nucleoside Triphosphate Pyrophosphohydrolase"/>
    <property type="match status" value="1"/>
</dbReference>
<dbReference type="Proteomes" id="UP001316184">
    <property type="component" value="Chromosome"/>
</dbReference>
<keyword evidence="5" id="KW-0460">Magnesium</keyword>
<comment type="cofactor">
    <cofactor evidence="2">
        <name>Mg(2+)</name>
        <dbReference type="ChEBI" id="CHEBI:18420"/>
    </cofactor>
</comment>
<dbReference type="SUPFAM" id="SSF55811">
    <property type="entry name" value="Nudix"/>
    <property type="match status" value="1"/>
</dbReference>
<dbReference type="InterPro" id="IPR039121">
    <property type="entry name" value="NUDT19"/>
</dbReference>
<sequence length="273" mass="29318">MTVRIPVPDRLRAAAENPPPAPAEPRDAATIVVVRDGDEGIEAYLMRRQSSMAFAAGMYVFPGGGLSRADVEREVPWVGPDATEWGRRFRCAPDLARGLVVAAVRETFEETGILLAGPDGDTIVSDTSSAEMQAARPALDAGEMAFADFLTDHGLVLRADLVGAWAHWITPAFEPRRYDTRFFVAALPDGQRVGTMSREADHADWVPLSRVLASVDAGEAAMMPPTIAACREVSAHSAATVVAAAADRTFPTILPQLVVVDDELFLETYLGES</sequence>
<evidence type="ECO:0000256" key="3">
    <source>
        <dbReference type="ARBA" id="ARBA00022723"/>
    </source>
</evidence>
<feature type="region of interest" description="Disordered" evidence="7">
    <location>
        <begin position="1"/>
        <end position="26"/>
    </location>
</feature>
<dbReference type="GO" id="GO:0016787">
    <property type="term" value="F:hydrolase activity"/>
    <property type="evidence" value="ECO:0007669"/>
    <property type="project" value="UniProtKB-KW"/>
</dbReference>
<evidence type="ECO:0000256" key="4">
    <source>
        <dbReference type="ARBA" id="ARBA00022801"/>
    </source>
</evidence>
<keyword evidence="10" id="KW-1185">Reference proteome</keyword>
<dbReference type="PANTHER" id="PTHR12318">
    <property type="entry name" value="TESTOSTERONE-REGULATED PROTEIN RP2"/>
    <property type="match status" value="1"/>
</dbReference>
<comment type="cofactor">
    <cofactor evidence="1">
        <name>Mn(2+)</name>
        <dbReference type="ChEBI" id="CHEBI:29035"/>
    </cofactor>
</comment>
<accession>A0ABY5MAH0</accession>
<dbReference type="PROSITE" id="PS51462">
    <property type="entry name" value="NUDIX"/>
    <property type="match status" value="1"/>
</dbReference>
<evidence type="ECO:0000256" key="7">
    <source>
        <dbReference type="SAM" id="MobiDB-lite"/>
    </source>
</evidence>
<reference evidence="9 10" key="1">
    <citation type="submission" date="2022-08" db="EMBL/GenBank/DDBJ databases">
        <title>novel species in genus Aeromicrobium.</title>
        <authorList>
            <person name="Ye L."/>
        </authorList>
    </citation>
    <scope>NUCLEOTIDE SEQUENCE [LARGE SCALE GENOMIC DNA]</scope>
    <source>
        <strain evidence="10">zg-Y1379</strain>
    </source>
</reference>
<dbReference type="InterPro" id="IPR000086">
    <property type="entry name" value="NUDIX_hydrolase_dom"/>
</dbReference>
<gene>
    <name evidence="9" type="ORF">NQV15_01250</name>
</gene>
<dbReference type="RefSeq" id="WP_232403101.1">
    <property type="nucleotide sequence ID" value="NZ_CP102173.1"/>
</dbReference>
<evidence type="ECO:0000259" key="8">
    <source>
        <dbReference type="PROSITE" id="PS51462"/>
    </source>
</evidence>
<evidence type="ECO:0000256" key="6">
    <source>
        <dbReference type="ARBA" id="ARBA00023211"/>
    </source>
</evidence>
<evidence type="ECO:0000313" key="10">
    <source>
        <dbReference type="Proteomes" id="UP001316184"/>
    </source>
</evidence>
<keyword evidence="3" id="KW-0479">Metal-binding</keyword>
<protein>
    <submittedName>
        <fullName evidence="9">NUDIX hydrolase</fullName>
    </submittedName>
</protein>
<evidence type="ECO:0000256" key="2">
    <source>
        <dbReference type="ARBA" id="ARBA00001946"/>
    </source>
</evidence>